<keyword evidence="3" id="KW-1185">Reference proteome</keyword>
<organism evidence="2 3">
    <name type="scientific">Erwinia rhapontici</name>
    <name type="common">Pectobacterium rhapontici</name>
    <dbReference type="NCBI Taxonomy" id="55212"/>
    <lineage>
        <taxon>Bacteria</taxon>
        <taxon>Pseudomonadati</taxon>
        <taxon>Pseudomonadota</taxon>
        <taxon>Gammaproteobacteria</taxon>
        <taxon>Enterobacterales</taxon>
        <taxon>Erwiniaceae</taxon>
        <taxon>Erwinia</taxon>
    </lineage>
</organism>
<dbReference type="Proteomes" id="UP000677515">
    <property type="component" value="Chromosome"/>
</dbReference>
<name>A0ABM7MVF4_ERWRD</name>
<dbReference type="RefSeq" id="WP_244874695.1">
    <property type="nucleotide sequence ID" value="NZ_AP024329.1"/>
</dbReference>
<keyword evidence="1" id="KW-0732">Signal</keyword>
<dbReference type="Gene3D" id="1.25.40.10">
    <property type="entry name" value="Tetratricopeptide repeat domain"/>
    <property type="match status" value="1"/>
</dbReference>
<dbReference type="EMBL" id="AP024329">
    <property type="protein sequence ID" value="BCQ32880.1"/>
    <property type="molecule type" value="Genomic_DNA"/>
</dbReference>
<dbReference type="InterPro" id="IPR011990">
    <property type="entry name" value="TPR-like_helical_dom_sf"/>
</dbReference>
<sequence length="325" mass="35697">MKLVSLSALVFSGLFAFCASASAKSLEDFNHLPPVYGSSDQLSPEPHLLAEFKDKKFVCRTEEDATPKESPAAAAAFRQLVDYAAEGDPVDNFWLDAGNRKKREDLLAAAVKAGSWKAIYLDTLWTLRYPASPEAATQASATLQKMIQQGIPIAMSDYAASLYGRDYNTMYTLLSAAVDHGSPQAMDLAGGTIVPQARELHPIGKAMLECAVKQGYAPAYASLGKLAWMQGHRLDAYRLWAKGVNLGCAACSSPLESLARVRSGYNTATPMLDLMPELAAINAFYSNNFFYELSDLRDFERPLPEKLAFHLNDKELLKLLKLEQR</sequence>
<evidence type="ECO:0000313" key="3">
    <source>
        <dbReference type="Proteomes" id="UP000677515"/>
    </source>
</evidence>
<feature type="chain" id="PRO_5046926758" description="Sel1 repeat family protein" evidence="1">
    <location>
        <begin position="22"/>
        <end position="325"/>
    </location>
</feature>
<reference evidence="2 3" key="1">
    <citation type="submission" date="2021-01" db="EMBL/GenBank/DDBJ databases">
        <title>Complete genome sequence of Erwinia rhapontici MAFF 311153.</title>
        <authorList>
            <person name="Morohoshi T."/>
            <person name="Someya N."/>
        </authorList>
    </citation>
    <scope>NUCLEOTIDE SEQUENCE [LARGE SCALE GENOMIC DNA]</scope>
    <source>
        <strain evidence="2 3">MAFF 311153</strain>
    </source>
</reference>
<proteinExistence type="predicted"/>
<protein>
    <recommendedName>
        <fullName evidence="4">Sel1 repeat family protein</fullName>
    </recommendedName>
</protein>
<feature type="signal peptide" evidence="1">
    <location>
        <begin position="1"/>
        <end position="21"/>
    </location>
</feature>
<evidence type="ECO:0000256" key="1">
    <source>
        <dbReference type="SAM" id="SignalP"/>
    </source>
</evidence>
<accession>A0ABM7MVF4</accession>
<evidence type="ECO:0008006" key="4">
    <source>
        <dbReference type="Google" id="ProtNLM"/>
    </source>
</evidence>
<evidence type="ECO:0000313" key="2">
    <source>
        <dbReference type="EMBL" id="BCQ32880.1"/>
    </source>
</evidence>
<gene>
    <name evidence="2" type="ORF">ERHA53_02230</name>
</gene>